<dbReference type="EMBL" id="GBXM01040950">
    <property type="protein sequence ID" value="JAH67627.1"/>
    <property type="molecule type" value="Transcribed_RNA"/>
</dbReference>
<reference evidence="1" key="1">
    <citation type="submission" date="2014-11" db="EMBL/GenBank/DDBJ databases">
        <authorList>
            <person name="Amaro Gonzalez C."/>
        </authorList>
    </citation>
    <scope>NUCLEOTIDE SEQUENCE</scope>
</reference>
<protein>
    <submittedName>
        <fullName evidence="1">Uncharacterized protein</fullName>
    </submittedName>
</protein>
<sequence>MNLLHSSYRFNEFAVVN</sequence>
<evidence type="ECO:0000313" key="1">
    <source>
        <dbReference type="EMBL" id="JAH67627.1"/>
    </source>
</evidence>
<accession>A0A0E9UPA2</accession>
<name>A0A0E9UPA2_ANGAN</name>
<dbReference type="AlphaFoldDB" id="A0A0E9UPA2"/>
<organism evidence="1">
    <name type="scientific">Anguilla anguilla</name>
    <name type="common">European freshwater eel</name>
    <name type="synonym">Muraena anguilla</name>
    <dbReference type="NCBI Taxonomy" id="7936"/>
    <lineage>
        <taxon>Eukaryota</taxon>
        <taxon>Metazoa</taxon>
        <taxon>Chordata</taxon>
        <taxon>Craniata</taxon>
        <taxon>Vertebrata</taxon>
        <taxon>Euteleostomi</taxon>
        <taxon>Actinopterygii</taxon>
        <taxon>Neopterygii</taxon>
        <taxon>Teleostei</taxon>
        <taxon>Anguilliformes</taxon>
        <taxon>Anguillidae</taxon>
        <taxon>Anguilla</taxon>
    </lineage>
</organism>
<reference evidence="1" key="2">
    <citation type="journal article" date="2015" name="Fish Shellfish Immunol.">
        <title>Early steps in the European eel (Anguilla anguilla)-Vibrio vulnificus interaction in the gills: Role of the RtxA13 toxin.</title>
        <authorList>
            <person name="Callol A."/>
            <person name="Pajuelo D."/>
            <person name="Ebbesson L."/>
            <person name="Teles M."/>
            <person name="MacKenzie S."/>
            <person name="Amaro C."/>
        </authorList>
    </citation>
    <scope>NUCLEOTIDE SEQUENCE</scope>
</reference>
<proteinExistence type="predicted"/>